<reference evidence="2 3" key="1">
    <citation type="journal article" date="2011" name="Syst. Appl. Microbiol.">
        <title>Defluviimonas denitrificans gen. nov., sp. nov., and Pararhodobacter aggregans gen. nov., sp. nov., non-phototrophic Rhodobacteraceae from the biofilter of a marine aquaculture.</title>
        <authorList>
            <person name="Foesel B.U."/>
            <person name="Drake H.L."/>
            <person name="Schramm A."/>
        </authorList>
    </citation>
    <scope>NUCLEOTIDE SEQUENCE [LARGE SCALE GENOMIC DNA]</scope>
    <source>
        <strain evidence="2 3">D1-19</strain>
    </source>
</reference>
<feature type="signal peptide" evidence="1">
    <location>
        <begin position="1"/>
        <end position="18"/>
    </location>
</feature>
<dbReference type="AlphaFoldDB" id="A0A2T7UJU4"/>
<name>A0A2T7UJU4_9RHOB</name>
<keyword evidence="1" id="KW-0732">Signal</keyword>
<comment type="caution">
    <text evidence="2">The sequence shown here is derived from an EMBL/GenBank/DDBJ whole genome shotgun (WGS) entry which is preliminary data.</text>
</comment>
<organism evidence="2 3">
    <name type="scientific">Pararhodobacter aggregans</name>
    <dbReference type="NCBI Taxonomy" id="404875"/>
    <lineage>
        <taxon>Bacteria</taxon>
        <taxon>Pseudomonadati</taxon>
        <taxon>Pseudomonadota</taxon>
        <taxon>Alphaproteobacteria</taxon>
        <taxon>Rhodobacterales</taxon>
        <taxon>Paracoccaceae</taxon>
        <taxon>Pararhodobacter</taxon>
    </lineage>
</organism>
<evidence type="ECO:0000313" key="2">
    <source>
        <dbReference type="EMBL" id="PVE44935.1"/>
    </source>
</evidence>
<sequence length="143" mass="14523">MRPLALALLLALPLPAQGWTLARLPVAGGTLLRLDAAGSAFLCDEGSGRVELWLARAASAHAPGAALSATLGAGALTREVPAMVVREAGFDGIRAEMAADDPFWPALLSAPALAVTLPGLARWTLPLTDFAAPGAGFLTACRG</sequence>
<gene>
    <name evidence="2" type="ORF">DDE23_23945</name>
</gene>
<evidence type="ECO:0000313" key="3">
    <source>
        <dbReference type="Proteomes" id="UP000244810"/>
    </source>
</evidence>
<evidence type="ECO:0000256" key="1">
    <source>
        <dbReference type="SAM" id="SignalP"/>
    </source>
</evidence>
<accession>A0A2T7UJU4</accession>
<dbReference type="RefSeq" id="WP_107755125.1">
    <property type="nucleotide sequence ID" value="NZ_QBKF01000021.1"/>
</dbReference>
<dbReference type="Proteomes" id="UP000244810">
    <property type="component" value="Unassembled WGS sequence"/>
</dbReference>
<feature type="chain" id="PRO_5015643863" evidence="1">
    <location>
        <begin position="19"/>
        <end position="143"/>
    </location>
</feature>
<keyword evidence="3" id="KW-1185">Reference proteome</keyword>
<proteinExistence type="predicted"/>
<protein>
    <submittedName>
        <fullName evidence="2">Uncharacterized protein</fullName>
    </submittedName>
</protein>
<dbReference type="EMBL" id="QDDR01000020">
    <property type="protein sequence ID" value="PVE44935.1"/>
    <property type="molecule type" value="Genomic_DNA"/>
</dbReference>